<feature type="domain" description="PDZ" evidence="5">
    <location>
        <begin position="352"/>
        <end position="432"/>
    </location>
</feature>
<evidence type="ECO:0000256" key="4">
    <source>
        <dbReference type="SAM" id="Phobius"/>
    </source>
</evidence>
<evidence type="ECO:0000256" key="3">
    <source>
        <dbReference type="SAM" id="MobiDB-lite"/>
    </source>
</evidence>
<dbReference type="PRINTS" id="PR00834">
    <property type="entry name" value="PROTEASES2C"/>
</dbReference>
<dbReference type="Proteomes" id="UP000823960">
    <property type="component" value="Unassembled WGS sequence"/>
</dbReference>
<gene>
    <name evidence="6" type="ORF">IAD28_06945</name>
</gene>
<dbReference type="Pfam" id="PF13365">
    <property type="entry name" value="Trypsin_2"/>
    <property type="match status" value="1"/>
</dbReference>
<keyword evidence="4" id="KW-0472">Membrane</keyword>
<dbReference type="PANTHER" id="PTHR43343:SF3">
    <property type="entry name" value="PROTEASE DO-LIKE 8, CHLOROPLASTIC"/>
    <property type="match status" value="1"/>
</dbReference>
<dbReference type="PANTHER" id="PTHR43343">
    <property type="entry name" value="PEPTIDASE S12"/>
    <property type="match status" value="1"/>
</dbReference>
<dbReference type="AlphaFoldDB" id="A0A9D1T4D2"/>
<dbReference type="SUPFAM" id="SSF50494">
    <property type="entry name" value="Trypsin-like serine proteases"/>
    <property type="match status" value="1"/>
</dbReference>
<dbReference type="SUPFAM" id="SSF50156">
    <property type="entry name" value="PDZ domain-like"/>
    <property type="match status" value="1"/>
</dbReference>
<keyword evidence="4" id="KW-0812">Transmembrane</keyword>
<evidence type="ECO:0000313" key="7">
    <source>
        <dbReference type="Proteomes" id="UP000823960"/>
    </source>
</evidence>
<evidence type="ECO:0000313" key="6">
    <source>
        <dbReference type="EMBL" id="HIV11410.1"/>
    </source>
</evidence>
<evidence type="ECO:0000256" key="2">
    <source>
        <dbReference type="ARBA" id="ARBA00022801"/>
    </source>
</evidence>
<dbReference type="Pfam" id="PF13180">
    <property type="entry name" value="PDZ_2"/>
    <property type="match status" value="1"/>
</dbReference>
<keyword evidence="4" id="KW-1133">Transmembrane helix</keyword>
<dbReference type="InterPro" id="IPR001478">
    <property type="entry name" value="PDZ"/>
</dbReference>
<evidence type="ECO:0000259" key="5">
    <source>
        <dbReference type="SMART" id="SM00228"/>
    </source>
</evidence>
<dbReference type="SMART" id="SM00228">
    <property type="entry name" value="PDZ"/>
    <property type="match status" value="1"/>
</dbReference>
<feature type="transmembrane region" description="Helical" evidence="4">
    <location>
        <begin position="58"/>
        <end position="81"/>
    </location>
</feature>
<dbReference type="InterPro" id="IPR001940">
    <property type="entry name" value="Peptidase_S1C"/>
</dbReference>
<dbReference type="GO" id="GO:0004252">
    <property type="term" value="F:serine-type endopeptidase activity"/>
    <property type="evidence" value="ECO:0007669"/>
    <property type="project" value="InterPro"/>
</dbReference>
<keyword evidence="2" id="KW-0378">Hydrolase</keyword>
<feature type="compositionally biased region" description="Basic and acidic residues" evidence="3">
    <location>
        <begin position="120"/>
        <end position="132"/>
    </location>
</feature>
<sequence length="446" mass="46339">MSDFDKDAYIGNSSRENGSRASAGGGIRAMMPDDAGRCEYIYNFDGGRCLKKPSVGRILLVVILVTAAVAAVSASSISLAISRTIFESVADGGDGGLDSSDGSGGSLGGAALGSMIGNVSKEDSKDSSEDGAKSAQVPSMEQLAAPEDAMYLPDIYDKVSPSVVGISCTVPLGTTTGTGIVISSDGYIITNAHVLEDAVSVMIIDSGMEEYSAEIIGSDDQTDLAVLKIEAEGLVPCEFGRSQDLRVGELSIVIGNPLGFDLYGSMTTGIISGLNRTLTIGDKRMTLIQTQATINKGNSGGPLINCYGQVIGVTSAKVDSSYGEGLGFAIPIDEAIPIIEDLIAYGYVTGRPMIGVTGEDITSFISLYYRLPEGAFIRFVTPDSGAERAGLMPSDIIIGANGETVTSFKELNELVSDCSVGDTMVLTIYRDGFSMDVEVVLGEVTG</sequence>
<dbReference type="Gene3D" id="2.40.10.120">
    <property type="match status" value="1"/>
</dbReference>
<dbReference type="InterPro" id="IPR051201">
    <property type="entry name" value="Chloro_Bact_Ser_Proteases"/>
</dbReference>
<name>A0A9D1T4D2_9FIRM</name>
<keyword evidence="1" id="KW-0645">Protease</keyword>
<reference evidence="6" key="2">
    <citation type="journal article" date="2021" name="PeerJ">
        <title>Extensive microbial diversity within the chicken gut microbiome revealed by metagenomics and culture.</title>
        <authorList>
            <person name="Gilroy R."/>
            <person name="Ravi A."/>
            <person name="Getino M."/>
            <person name="Pursley I."/>
            <person name="Horton D.L."/>
            <person name="Alikhan N.F."/>
            <person name="Baker D."/>
            <person name="Gharbi K."/>
            <person name="Hall N."/>
            <person name="Watson M."/>
            <person name="Adriaenssens E.M."/>
            <person name="Foster-Nyarko E."/>
            <person name="Jarju S."/>
            <person name="Secka A."/>
            <person name="Antonio M."/>
            <person name="Oren A."/>
            <person name="Chaudhuri R.R."/>
            <person name="La Ragione R."/>
            <person name="Hildebrand F."/>
            <person name="Pallen M.J."/>
        </authorList>
    </citation>
    <scope>NUCLEOTIDE SEQUENCE</scope>
    <source>
        <strain evidence="6">1370</strain>
    </source>
</reference>
<protein>
    <submittedName>
        <fullName evidence="6">Trypsin-like peptidase domain-containing protein</fullName>
    </submittedName>
</protein>
<feature type="region of interest" description="Disordered" evidence="3">
    <location>
        <begin position="118"/>
        <end position="139"/>
    </location>
</feature>
<organism evidence="6 7">
    <name type="scientific">Candidatus Faeciplasma avium</name>
    <dbReference type="NCBI Taxonomy" id="2840798"/>
    <lineage>
        <taxon>Bacteria</taxon>
        <taxon>Bacillati</taxon>
        <taxon>Bacillota</taxon>
        <taxon>Clostridia</taxon>
        <taxon>Eubacteriales</taxon>
        <taxon>Oscillospiraceae</taxon>
        <taxon>Oscillospiraceae incertae sedis</taxon>
        <taxon>Candidatus Faeciplasma</taxon>
    </lineage>
</organism>
<feature type="region of interest" description="Disordered" evidence="3">
    <location>
        <begin position="1"/>
        <end position="26"/>
    </location>
</feature>
<accession>A0A9D1T4D2</accession>
<dbReference type="InterPro" id="IPR009003">
    <property type="entry name" value="Peptidase_S1_PA"/>
</dbReference>
<proteinExistence type="predicted"/>
<dbReference type="GO" id="GO:0006508">
    <property type="term" value="P:proteolysis"/>
    <property type="evidence" value="ECO:0007669"/>
    <property type="project" value="UniProtKB-KW"/>
</dbReference>
<comment type="caution">
    <text evidence="6">The sequence shown here is derived from an EMBL/GenBank/DDBJ whole genome shotgun (WGS) entry which is preliminary data.</text>
</comment>
<reference evidence="6" key="1">
    <citation type="submission" date="2020-10" db="EMBL/GenBank/DDBJ databases">
        <authorList>
            <person name="Gilroy R."/>
        </authorList>
    </citation>
    <scope>NUCLEOTIDE SEQUENCE</scope>
    <source>
        <strain evidence="6">1370</strain>
    </source>
</reference>
<dbReference type="InterPro" id="IPR036034">
    <property type="entry name" value="PDZ_sf"/>
</dbReference>
<dbReference type="EMBL" id="DVOL01000098">
    <property type="protein sequence ID" value="HIV11410.1"/>
    <property type="molecule type" value="Genomic_DNA"/>
</dbReference>
<evidence type="ECO:0000256" key="1">
    <source>
        <dbReference type="ARBA" id="ARBA00022670"/>
    </source>
</evidence>
<dbReference type="Gene3D" id="2.30.42.10">
    <property type="match status" value="1"/>
</dbReference>